<feature type="region of interest" description="Disordered" evidence="1">
    <location>
        <begin position="105"/>
        <end position="185"/>
    </location>
</feature>
<comment type="caution">
    <text evidence="2">The sequence shown here is derived from an EMBL/GenBank/DDBJ whole genome shotgun (WGS) entry which is preliminary data.</text>
</comment>
<dbReference type="VEuPathDB" id="CryptoDB:cubi_00922"/>
<accession>A0A1J4M981</accession>
<dbReference type="RefSeq" id="XP_028872885.1">
    <property type="nucleotide sequence ID" value="XM_029017934.1"/>
</dbReference>
<evidence type="ECO:0000256" key="1">
    <source>
        <dbReference type="SAM" id="MobiDB-lite"/>
    </source>
</evidence>
<name>A0A1J4M981_9CRYT</name>
<dbReference type="GeneID" id="39977713"/>
<evidence type="ECO:0000313" key="3">
    <source>
        <dbReference type="Proteomes" id="UP000186176"/>
    </source>
</evidence>
<dbReference type="EMBL" id="LRBP01000039">
    <property type="protein sequence ID" value="OII70777.1"/>
    <property type="molecule type" value="Genomic_DNA"/>
</dbReference>
<dbReference type="AlphaFoldDB" id="A0A1J4M981"/>
<feature type="compositionally biased region" description="Basic and acidic residues" evidence="1">
    <location>
        <begin position="107"/>
        <end position="173"/>
    </location>
</feature>
<reference evidence="2 3" key="1">
    <citation type="submission" date="2016-10" db="EMBL/GenBank/DDBJ databases">
        <title>Reductive evolution of mitochondrial metabolism and differential evolution of invasion-related proteins in Cryptosporidium.</title>
        <authorList>
            <person name="Liu S."/>
            <person name="Roellig D.M."/>
            <person name="Guo Y."/>
            <person name="Li N."/>
            <person name="Frace M.A."/>
            <person name="Tang K."/>
            <person name="Zhang L."/>
            <person name="Feng Y."/>
            <person name="Xiao L."/>
        </authorList>
    </citation>
    <scope>NUCLEOTIDE SEQUENCE [LARGE SCALE GENOMIC DNA]</scope>
    <source>
        <strain evidence="2">39726</strain>
    </source>
</reference>
<gene>
    <name evidence="2" type="ORF">cubi_00922</name>
</gene>
<feature type="region of interest" description="Disordered" evidence="1">
    <location>
        <begin position="30"/>
        <end position="55"/>
    </location>
</feature>
<organism evidence="2 3">
    <name type="scientific">Cryptosporidium ubiquitum</name>
    <dbReference type="NCBI Taxonomy" id="857276"/>
    <lineage>
        <taxon>Eukaryota</taxon>
        <taxon>Sar</taxon>
        <taxon>Alveolata</taxon>
        <taxon>Apicomplexa</taxon>
        <taxon>Conoidasida</taxon>
        <taxon>Coccidia</taxon>
        <taxon>Eucoccidiorida</taxon>
        <taxon>Eimeriorina</taxon>
        <taxon>Cryptosporidiidae</taxon>
        <taxon>Cryptosporidium</taxon>
    </lineage>
</organism>
<keyword evidence="3" id="KW-1185">Reference proteome</keyword>
<protein>
    <submittedName>
        <fullName evidence="2">Uncharacterized protein</fullName>
    </submittedName>
</protein>
<dbReference type="OrthoDB" id="341740at2759"/>
<evidence type="ECO:0000313" key="2">
    <source>
        <dbReference type="EMBL" id="OII70777.1"/>
    </source>
</evidence>
<proteinExistence type="predicted"/>
<dbReference type="Proteomes" id="UP000186176">
    <property type="component" value="Unassembled WGS sequence"/>
</dbReference>
<sequence>MKNSKYQGFELLPDSLMLEKKKQALRKVRKKNSSVPFLEETENHKKSHKDYDSDTFDDLPFVVPSKRIVIEWPVDLLKSLTAVSFENVHSKYDLEEIQIFKIASSTAKEEQKQEQEHDHEHDYEHEHEHKHNHKHDHEQERDHEQEHDHDQDRDQDQDQDHEQEHEHEHEHNHQQQQQSRSQKQALTLGVEKTISLEEPATMSIRLMSMQIYMMGGYAKKYFYNQKERSYSIRVEIKKNQESQPIKVINILEKDDMHYYPYSNNILSSFQNNHQYHRFILSQINANKRMFRLNTQQYKVQIFKFLNFKILIERDDKIHLNLKSFLPINFGDHNSKQEYDHQSKKATLLITKQNLSKLTKDGGFQILLELRDCIHHSQKNVTTPIPESTRFCSSQNYNNLDTCTGYILLSIQKV</sequence>
<feature type="compositionally biased region" description="Basic and acidic residues" evidence="1">
    <location>
        <begin position="41"/>
        <end position="52"/>
    </location>
</feature>